<dbReference type="InterPro" id="IPR002676">
    <property type="entry name" value="RimM_N"/>
</dbReference>
<evidence type="ECO:0000313" key="10">
    <source>
        <dbReference type="Proteomes" id="UP000031843"/>
    </source>
</evidence>
<evidence type="ECO:0000256" key="5">
    <source>
        <dbReference type="HAMAP-Rule" id="MF_00014"/>
    </source>
</evidence>
<feature type="region of interest" description="Disordered" evidence="6">
    <location>
        <begin position="1"/>
        <end position="37"/>
    </location>
</feature>
<keyword evidence="3 5" id="KW-0698">rRNA processing</keyword>
<keyword evidence="2 5" id="KW-0690">Ribosome biogenesis</keyword>
<dbReference type="InterPro" id="IPR011961">
    <property type="entry name" value="RimM"/>
</dbReference>
<dbReference type="GO" id="GO:0043022">
    <property type="term" value="F:ribosome binding"/>
    <property type="evidence" value="ECO:0007669"/>
    <property type="project" value="InterPro"/>
</dbReference>
<accession>A0A0C4Y621</accession>
<keyword evidence="10" id="KW-1185">Reference proteome</keyword>
<evidence type="ECO:0000256" key="2">
    <source>
        <dbReference type="ARBA" id="ARBA00022517"/>
    </source>
</evidence>
<feature type="compositionally biased region" description="Basic and acidic residues" evidence="6">
    <location>
        <begin position="21"/>
        <end position="33"/>
    </location>
</feature>
<dbReference type="InterPro" id="IPR056792">
    <property type="entry name" value="PRC_RimM"/>
</dbReference>
<dbReference type="PANTHER" id="PTHR33692:SF1">
    <property type="entry name" value="RIBOSOME MATURATION FACTOR RIMM"/>
    <property type="match status" value="1"/>
</dbReference>
<evidence type="ECO:0000259" key="7">
    <source>
        <dbReference type="Pfam" id="PF01782"/>
    </source>
</evidence>
<dbReference type="NCBIfam" id="TIGR02273">
    <property type="entry name" value="16S_RimM"/>
    <property type="match status" value="1"/>
</dbReference>
<dbReference type="Gene3D" id="2.30.30.240">
    <property type="entry name" value="PRC-barrel domain"/>
    <property type="match status" value="1"/>
</dbReference>
<comment type="subunit">
    <text evidence="5">Binds ribosomal protein uS19.</text>
</comment>
<name>A0A0C4Y621_9BURK</name>
<dbReference type="Gene3D" id="2.40.30.60">
    <property type="entry name" value="RimM"/>
    <property type="match status" value="1"/>
</dbReference>
<feature type="domain" description="Ribosome maturation factor RimM PRC barrel" evidence="8">
    <location>
        <begin position="163"/>
        <end position="231"/>
    </location>
</feature>
<dbReference type="SUPFAM" id="SSF50447">
    <property type="entry name" value="Translation proteins"/>
    <property type="match status" value="1"/>
</dbReference>
<reference evidence="9 10" key="1">
    <citation type="journal article" date="2015" name="Genome Announc.">
        <title>Complete Genome Sequence of Cupriavidus basilensis 4G11, Isolated from the Oak Ridge Field Research Center Site.</title>
        <authorList>
            <person name="Ray J."/>
            <person name="Waters R.J."/>
            <person name="Skerker J.M."/>
            <person name="Kuehl J.V."/>
            <person name="Price M.N."/>
            <person name="Huang J."/>
            <person name="Chakraborty R."/>
            <person name="Arkin A.P."/>
            <person name="Deutschbauer A."/>
        </authorList>
    </citation>
    <scope>NUCLEOTIDE SEQUENCE [LARGE SCALE GENOMIC DNA]</scope>
    <source>
        <strain evidence="9">4G11</strain>
    </source>
</reference>
<dbReference type="KEGG" id="cbw:RR42_m0957"/>
<dbReference type="Pfam" id="PF01782">
    <property type="entry name" value="RimM"/>
    <property type="match status" value="1"/>
</dbReference>
<protein>
    <recommendedName>
        <fullName evidence="5">Ribosome maturation factor RimM</fullName>
    </recommendedName>
</protein>
<sequence length="235" mass="25597">MTERKQGAPARRPLNVPLEPSARREAGEQEKPSLKRGATGLPAALAYTDKLPDDLIEVGYIGAAYGIRGWIKVQPHADDAGALLHARRWWLLKPPPTGLVGAADAVASEALCVKIVQSREHSGTVVAQASGVSERNHSEALKGRRVWIRREDFPAPDENEFYWVDLIGCAVFNEQGESLGEVSGLIDNGAHQILQVAHALPDGKAGERLIPFVDAFLRSVDISARRVVVDWGLDY</sequence>
<dbReference type="SUPFAM" id="SSF50346">
    <property type="entry name" value="PRC-barrel domain"/>
    <property type="match status" value="1"/>
</dbReference>
<organism evidence="9 10">
    <name type="scientific">Cupriavidus basilensis</name>
    <dbReference type="NCBI Taxonomy" id="68895"/>
    <lineage>
        <taxon>Bacteria</taxon>
        <taxon>Pseudomonadati</taxon>
        <taxon>Pseudomonadota</taxon>
        <taxon>Betaproteobacteria</taxon>
        <taxon>Burkholderiales</taxon>
        <taxon>Burkholderiaceae</taxon>
        <taxon>Cupriavidus</taxon>
    </lineage>
</organism>
<evidence type="ECO:0000259" key="8">
    <source>
        <dbReference type="Pfam" id="PF24986"/>
    </source>
</evidence>
<dbReference type="OrthoDB" id="9783509at2"/>
<evidence type="ECO:0000256" key="6">
    <source>
        <dbReference type="SAM" id="MobiDB-lite"/>
    </source>
</evidence>
<dbReference type="Pfam" id="PF24986">
    <property type="entry name" value="PRC_RimM"/>
    <property type="match status" value="1"/>
</dbReference>
<comment type="subcellular location">
    <subcellularLocation>
        <location evidence="5">Cytoplasm</location>
    </subcellularLocation>
</comment>
<comment type="domain">
    <text evidence="5">The PRC barrel domain binds ribosomal protein uS19.</text>
</comment>
<dbReference type="GO" id="GO:0005737">
    <property type="term" value="C:cytoplasm"/>
    <property type="evidence" value="ECO:0007669"/>
    <property type="project" value="UniProtKB-SubCell"/>
</dbReference>
<dbReference type="GO" id="GO:0006364">
    <property type="term" value="P:rRNA processing"/>
    <property type="evidence" value="ECO:0007669"/>
    <property type="project" value="UniProtKB-UniRule"/>
</dbReference>
<evidence type="ECO:0000256" key="3">
    <source>
        <dbReference type="ARBA" id="ARBA00022552"/>
    </source>
</evidence>
<dbReference type="GO" id="GO:0042274">
    <property type="term" value="P:ribosomal small subunit biogenesis"/>
    <property type="evidence" value="ECO:0007669"/>
    <property type="project" value="UniProtKB-UniRule"/>
</dbReference>
<dbReference type="InterPro" id="IPR036976">
    <property type="entry name" value="RimM_N_sf"/>
</dbReference>
<gene>
    <name evidence="5" type="primary">rimM</name>
    <name evidence="9" type="ORF">RR42_m0957</name>
</gene>
<dbReference type="Proteomes" id="UP000031843">
    <property type="component" value="Chromosome main"/>
</dbReference>
<feature type="domain" description="RimM N-terminal" evidence="7">
    <location>
        <begin position="58"/>
        <end position="152"/>
    </location>
</feature>
<dbReference type="GO" id="GO:0005840">
    <property type="term" value="C:ribosome"/>
    <property type="evidence" value="ECO:0007669"/>
    <property type="project" value="InterPro"/>
</dbReference>
<dbReference type="PANTHER" id="PTHR33692">
    <property type="entry name" value="RIBOSOME MATURATION FACTOR RIMM"/>
    <property type="match status" value="1"/>
</dbReference>
<dbReference type="HAMAP" id="MF_00014">
    <property type="entry name" value="Ribosome_mat_RimM"/>
    <property type="match status" value="1"/>
</dbReference>
<dbReference type="EMBL" id="CP010536">
    <property type="protein sequence ID" value="AJG18368.1"/>
    <property type="molecule type" value="Genomic_DNA"/>
</dbReference>
<evidence type="ECO:0000256" key="4">
    <source>
        <dbReference type="ARBA" id="ARBA00023186"/>
    </source>
</evidence>
<keyword evidence="1 5" id="KW-0963">Cytoplasm</keyword>
<keyword evidence="4 5" id="KW-0143">Chaperone</keyword>
<dbReference type="STRING" id="68895.RR42_m0957"/>
<evidence type="ECO:0000313" key="9">
    <source>
        <dbReference type="EMBL" id="AJG18368.1"/>
    </source>
</evidence>
<comment type="similarity">
    <text evidence="5">Belongs to the RimM family.</text>
</comment>
<dbReference type="AlphaFoldDB" id="A0A0C4Y621"/>
<dbReference type="InterPro" id="IPR011033">
    <property type="entry name" value="PRC_barrel-like_sf"/>
</dbReference>
<comment type="function">
    <text evidence="5">An accessory protein needed during the final step in the assembly of 30S ribosomal subunit, possibly for assembly of the head region. Essential for efficient processing of 16S rRNA. May be needed both before and after RbfA during the maturation of 16S rRNA. It has affinity for free ribosomal 30S subunits but not for 70S ribosomes.</text>
</comment>
<proteinExistence type="inferred from homology"/>
<dbReference type="InterPro" id="IPR009000">
    <property type="entry name" value="Transl_B-barrel_sf"/>
</dbReference>
<evidence type="ECO:0000256" key="1">
    <source>
        <dbReference type="ARBA" id="ARBA00022490"/>
    </source>
</evidence>